<sequence length="207" mass="24198">MNVVYLRVSTCHQDVNNQMMGIEKYMEEHQMTIDRVFEETVSGKIKAKDRKLASVMDELKKGDTLIVSEVSRIGRNMMDIISNINMLCNEKGCNFIAVKQNYYFKTNDLNSKVMLFAHTIAAEIERGLNCARTKESYLRVKAESDGDFVWGRPQKLQETMEIDLSLPIDEIARQNNVHRRTVTRYVRQYRKDLCYKPRNHYLTLAQC</sequence>
<dbReference type="HOGENOM" id="CLU_010686_8_2_10"/>
<evidence type="ECO:0000256" key="4">
    <source>
        <dbReference type="PIRSR" id="PIRSR606118-50"/>
    </source>
</evidence>
<dbReference type="CDD" id="cd03768">
    <property type="entry name" value="SR_ResInv"/>
    <property type="match status" value="1"/>
</dbReference>
<feature type="domain" description="Resolvase/invertase-type recombinase catalytic" evidence="6">
    <location>
        <begin position="1"/>
        <end position="144"/>
    </location>
</feature>
<dbReference type="Pfam" id="PF00239">
    <property type="entry name" value="Resolvase"/>
    <property type="match status" value="1"/>
</dbReference>
<dbReference type="GO" id="GO:0015074">
    <property type="term" value="P:DNA integration"/>
    <property type="evidence" value="ECO:0007669"/>
    <property type="project" value="UniProtKB-KW"/>
</dbReference>
<evidence type="ECO:0000313" key="8">
    <source>
        <dbReference type="Proteomes" id="UP000000723"/>
    </source>
</evidence>
<dbReference type="Gene3D" id="3.40.50.1390">
    <property type="entry name" value="Resolvase, N-terminal catalytic domain"/>
    <property type="match status" value="1"/>
</dbReference>
<dbReference type="KEGG" id="aps:CFPG_685"/>
<dbReference type="InterPro" id="IPR050639">
    <property type="entry name" value="SSR_resolvase"/>
</dbReference>
<dbReference type="SUPFAM" id="SSF53041">
    <property type="entry name" value="Resolvase-like"/>
    <property type="match status" value="1"/>
</dbReference>
<protein>
    <submittedName>
        <fullName evidence="7">Serine site-specific recombinase</fullName>
    </submittedName>
</protein>
<evidence type="ECO:0000313" key="7">
    <source>
        <dbReference type="EMBL" id="BAG83948.1"/>
    </source>
</evidence>
<dbReference type="Proteomes" id="UP000000723">
    <property type="component" value="Chromosome"/>
</dbReference>
<dbReference type="PANTHER" id="PTHR30461:SF19">
    <property type="entry name" value="SITE-SPECIFIC RECOMBINASE RESOLVASE FAMILY"/>
    <property type="match status" value="1"/>
</dbReference>
<dbReference type="PROSITE" id="PS51736">
    <property type="entry name" value="RECOMBINASES_3"/>
    <property type="match status" value="1"/>
</dbReference>
<dbReference type="eggNOG" id="COG1961">
    <property type="taxonomic scope" value="Bacteria"/>
</dbReference>
<evidence type="ECO:0000256" key="2">
    <source>
        <dbReference type="ARBA" id="ARBA00023125"/>
    </source>
</evidence>
<dbReference type="GO" id="GO:0000150">
    <property type="term" value="F:DNA strand exchange activity"/>
    <property type="evidence" value="ECO:0007669"/>
    <property type="project" value="InterPro"/>
</dbReference>
<dbReference type="SMART" id="SM00857">
    <property type="entry name" value="Resolvase"/>
    <property type="match status" value="1"/>
</dbReference>
<organism evidence="7 8">
    <name type="scientific">Azobacteroides pseudotrichonymphae genomovar. CFP2</name>
    <dbReference type="NCBI Taxonomy" id="511995"/>
    <lineage>
        <taxon>Bacteria</taxon>
        <taxon>Pseudomonadati</taxon>
        <taxon>Bacteroidota</taxon>
        <taxon>Bacteroidia</taxon>
        <taxon>Bacteroidales</taxon>
        <taxon>Candidatus Azobacteroides</taxon>
    </lineage>
</organism>
<keyword evidence="8" id="KW-1185">Reference proteome</keyword>
<evidence type="ECO:0000256" key="1">
    <source>
        <dbReference type="ARBA" id="ARBA00022908"/>
    </source>
</evidence>
<dbReference type="PROSITE" id="PS00397">
    <property type="entry name" value="RECOMBINASES_1"/>
    <property type="match status" value="1"/>
</dbReference>
<dbReference type="OrthoDB" id="9797501at2"/>
<proteinExistence type="predicted"/>
<dbReference type="InterPro" id="IPR006119">
    <property type="entry name" value="Resolv_N"/>
</dbReference>
<gene>
    <name evidence="7" type="ordered locus">CFPG_685</name>
</gene>
<evidence type="ECO:0000256" key="3">
    <source>
        <dbReference type="ARBA" id="ARBA00023172"/>
    </source>
</evidence>
<name>B6YRX6_AZOPC</name>
<evidence type="ECO:0000259" key="6">
    <source>
        <dbReference type="PROSITE" id="PS51736"/>
    </source>
</evidence>
<dbReference type="GO" id="GO:0003677">
    <property type="term" value="F:DNA binding"/>
    <property type="evidence" value="ECO:0007669"/>
    <property type="project" value="UniProtKB-KW"/>
</dbReference>
<dbReference type="PANTHER" id="PTHR30461">
    <property type="entry name" value="DNA-INVERTASE FROM LAMBDOID PROPHAGE"/>
    <property type="match status" value="1"/>
</dbReference>
<feature type="active site" description="O-(5'-phospho-DNA)-serine intermediate" evidence="4 5">
    <location>
        <position position="9"/>
    </location>
</feature>
<keyword evidence="2" id="KW-0238">DNA-binding</keyword>
<keyword evidence="3" id="KW-0233">DNA recombination</keyword>
<reference evidence="8" key="1">
    <citation type="journal article" date="2008" name="Science">
        <title>Genome of an endosymbiont coupling N2 fixation to cellulolysis within RT protist cells in termite gut.</title>
        <authorList>
            <person name="Hongoh Y."/>
            <person name="Sharma V.K."/>
            <person name="Prakash T."/>
            <person name="Noda S."/>
            <person name="Toh H."/>
            <person name="Taylor T.D."/>
            <person name="Kudo T."/>
            <person name="Sakaki Y."/>
            <person name="Toyoda A."/>
            <person name="Hattori M."/>
            <person name="Ohkuma M."/>
        </authorList>
    </citation>
    <scope>NUCLEOTIDE SEQUENCE [LARGE SCALE GENOMIC DNA]</scope>
</reference>
<dbReference type="InterPro" id="IPR006118">
    <property type="entry name" value="Recombinase_CS"/>
</dbReference>
<dbReference type="EMBL" id="AP010656">
    <property type="protein sequence ID" value="BAG83948.1"/>
    <property type="molecule type" value="Genomic_DNA"/>
</dbReference>
<dbReference type="InterPro" id="IPR036162">
    <property type="entry name" value="Resolvase-like_N_sf"/>
</dbReference>
<dbReference type="RefSeq" id="WP_012573708.1">
    <property type="nucleotide sequence ID" value="NC_011565.1"/>
</dbReference>
<accession>B6YRX6</accession>
<dbReference type="AlphaFoldDB" id="B6YRX6"/>
<keyword evidence="1" id="KW-0229">DNA integration</keyword>
<evidence type="ECO:0000256" key="5">
    <source>
        <dbReference type="PROSITE-ProRule" id="PRU10137"/>
    </source>
</evidence>